<proteinExistence type="predicted"/>
<evidence type="ECO:0000313" key="3">
    <source>
        <dbReference type="Proteomes" id="UP000503640"/>
    </source>
</evidence>
<dbReference type="AlphaFoldDB" id="A0A7I9VQ48"/>
<accession>A0A7I9VQ48</accession>
<keyword evidence="3" id="KW-1185">Reference proteome</keyword>
<name>A0A7I9VQ48_9BACT</name>
<sequence length="150" mass="15120">MPLPRQPLRARAALLAAALAALALAAACRGGSAPAAGAAARRYTVRGEVVALPRPQAKPAQLTLRHEAIPGFADATGAVVGMPSMVMALDLGPAASTAGLAPGDKVEAVLAVDFSRPLVQIERLDKLPASTALRLDAPPGGVDEAAHPSR</sequence>
<organism evidence="2 3">
    <name type="scientific">Anaeromyxobacter diazotrophicus</name>
    <dbReference type="NCBI Taxonomy" id="2590199"/>
    <lineage>
        <taxon>Bacteria</taxon>
        <taxon>Pseudomonadati</taxon>
        <taxon>Myxococcota</taxon>
        <taxon>Myxococcia</taxon>
        <taxon>Myxococcales</taxon>
        <taxon>Cystobacterineae</taxon>
        <taxon>Anaeromyxobacteraceae</taxon>
        <taxon>Anaeromyxobacter</taxon>
    </lineage>
</organism>
<evidence type="ECO:0008006" key="4">
    <source>
        <dbReference type="Google" id="ProtNLM"/>
    </source>
</evidence>
<feature type="signal peptide" evidence="1">
    <location>
        <begin position="1"/>
        <end position="25"/>
    </location>
</feature>
<dbReference type="InterPro" id="IPR042230">
    <property type="entry name" value="CusF_sf"/>
</dbReference>
<dbReference type="PROSITE" id="PS51257">
    <property type="entry name" value="PROKAR_LIPOPROTEIN"/>
    <property type="match status" value="1"/>
</dbReference>
<dbReference type="PROSITE" id="PS51318">
    <property type="entry name" value="TAT"/>
    <property type="match status" value="1"/>
</dbReference>
<gene>
    <name evidence="2" type="ORF">AMYX_28380</name>
</gene>
<dbReference type="RefSeq" id="WP_176066302.1">
    <property type="nucleotide sequence ID" value="NZ_BJTG01000006.1"/>
</dbReference>
<dbReference type="Gene3D" id="2.40.50.320">
    <property type="entry name" value="Copper binding periplasmic protein CusF"/>
    <property type="match status" value="1"/>
</dbReference>
<feature type="chain" id="PRO_5029641009" description="Copper-binding protein" evidence="1">
    <location>
        <begin position="26"/>
        <end position="150"/>
    </location>
</feature>
<keyword evidence="1" id="KW-0732">Signal</keyword>
<evidence type="ECO:0000313" key="2">
    <source>
        <dbReference type="EMBL" id="GEJ58097.1"/>
    </source>
</evidence>
<reference evidence="3" key="1">
    <citation type="journal article" date="2020" name="Appl. Environ. Microbiol.">
        <title>Diazotrophic Anaeromyxobacter Isolates from Soils.</title>
        <authorList>
            <person name="Masuda Y."/>
            <person name="Yamanaka H."/>
            <person name="Xu Z.X."/>
            <person name="Shiratori Y."/>
            <person name="Aono T."/>
            <person name="Amachi S."/>
            <person name="Senoo K."/>
            <person name="Itoh H."/>
        </authorList>
    </citation>
    <scope>NUCLEOTIDE SEQUENCE [LARGE SCALE GENOMIC DNA]</scope>
    <source>
        <strain evidence="3">R267</strain>
    </source>
</reference>
<dbReference type="InterPro" id="IPR006311">
    <property type="entry name" value="TAT_signal"/>
</dbReference>
<comment type="caution">
    <text evidence="2">The sequence shown here is derived from an EMBL/GenBank/DDBJ whole genome shotgun (WGS) entry which is preliminary data.</text>
</comment>
<evidence type="ECO:0000256" key="1">
    <source>
        <dbReference type="SAM" id="SignalP"/>
    </source>
</evidence>
<dbReference type="EMBL" id="BJTG01000006">
    <property type="protein sequence ID" value="GEJ58097.1"/>
    <property type="molecule type" value="Genomic_DNA"/>
</dbReference>
<protein>
    <recommendedName>
        <fullName evidence="4">Copper-binding protein</fullName>
    </recommendedName>
</protein>
<dbReference type="Proteomes" id="UP000503640">
    <property type="component" value="Unassembled WGS sequence"/>
</dbReference>